<dbReference type="EMBL" id="KV441390">
    <property type="protein sequence ID" value="OAF61034.1"/>
    <property type="molecule type" value="Genomic_DNA"/>
</dbReference>
<evidence type="ECO:0000256" key="2">
    <source>
        <dbReference type="SAM" id="Phobius"/>
    </source>
</evidence>
<proteinExistence type="inferred from homology"/>
<dbReference type="RefSeq" id="XP_024326312.1">
    <property type="nucleotide sequence ID" value="XM_024466296.1"/>
</dbReference>
<keyword evidence="2" id="KW-0472">Membrane</keyword>
<evidence type="ECO:0000313" key="4">
    <source>
        <dbReference type="EMBL" id="OAF61034.1"/>
    </source>
</evidence>
<dbReference type="Pfam" id="PF00173">
    <property type="entry name" value="Cyt-b5"/>
    <property type="match status" value="1"/>
</dbReference>
<dbReference type="AlphaFoldDB" id="A0A177AIN3"/>
<dbReference type="InterPro" id="IPR036400">
    <property type="entry name" value="Cyt_B5-like_heme/steroid_sf"/>
</dbReference>
<dbReference type="InterPro" id="IPR001199">
    <property type="entry name" value="Cyt_B5-like_heme/steroid-bd"/>
</dbReference>
<dbReference type="InterPro" id="IPR050577">
    <property type="entry name" value="MAPR/NEUFC/NENF-like"/>
</dbReference>
<feature type="transmembrane region" description="Helical" evidence="2">
    <location>
        <begin position="41"/>
        <end position="59"/>
    </location>
</feature>
<sequence length="250" mass="27960">MSEVRQRSTRSKAEEKDISSAPAVASLVKEEDRSKITVLEVLRTITLLLLLSGLASWFVTRDNAVWGLKRPRATYISYWQSMLAAPVLLTDAELGEYDGSDPTKPIYLAVNGTIYDVTDGRRFYGPGGSYHQLGGADCSRALVTTCFNSDISPDMRGVEEMFLPKSTPQVDAQYTTEEMAALQEEELKIAKEKAYKALKHWADFFANHKKYTKVGTVKREKGWETKGEVPVLCQNANNARPFRKPPVKST</sequence>
<gene>
    <name evidence="4" type="ORF">VC83_02638</name>
</gene>
<evidence type="ECO:0000256" key="1">
    <source>
        <dbReference type="ARBA" id="ARBA00038357"/>
    </source>
</evidence>
<dbReference type="FunFam" id="3.10.120.10:FF:000018">
    <property type="entry name" value="Heme/steroid binding domain protein, putative"/>
    <property type="match status" value="1"/>
</dbReference>
<dbReference type="eggNOG" id="KOG1110">
    <property type="taxonomic scope" value="Eukaryota"/>
</dbReference>
<dbReference type="VEuPathDB" id="FungiDB:GMDG_01107"/>
<name>A0A177AIN3_9PEZI</name>
<organism evidence="4">
    <name type="scientific">Pseudogymnoascus destructans</name>
    <dbReference type="NCBI Taxonomy" id="655981"/>
    <lineage>
        <taxon>Eukaryota</taxon>
        <taxon>Fungi</taxon>
        <taxon>Dikarya</taxon>
        <taxon>Ascomycota</taxon>
        <taxon>Pezizomycotina</taxon>
        <taxon>Leotiomycetes</taxon>
        <taxon>Thelebolales</taxon>
        <taxon>Thelebolaceae</taxon>
        <taxon>Pseudogymnoascus</taxon>
    </lineage>
</organism>
<comment type="similarity">
    <text evidence="1">Belongs to the cytochrome b5 family. MAPR subfamily.</text>
</comment>
<feature type="domain" description="Cytochrome b5 heme-binding" evidence="3">
    <location>
        <begin position="89"/>
        <end position="171"/>
    </location>
</feature>
<evidence type="ECO:0000259" key="3">
    <source>
        <dbReference type="SMART" id="SM01117"/>
    </source>
</evidence>
<dbReference type="GO" id="GO:0016020">
    <property type="term" value="C:membrane"/>
    <property type="evidence" value="ECO:0007669"/>
    <property type="project" value="TreeGrafter"/>
</dbReference>
<dbReference type="OrthoDB" id="10257697at2759"/>
<keyword evidence="2" id="KW-0812">Transmembrane</keyword>
<dbReference type="Proteomes" id="UP000077154">
    <property type="component" value="Unassembled WGS sequence"/>
</dbReference>
<reference evidence="4" key="1">
    <citation type="submission" date="2016-03" db="EMBL/GenBank/DDBJ databases">
        <title>Updated assembly of Pseudogymnoascus destructans, the fungus causing white-nose syndrome of bats.</title>
        <authorList>
            <person name="Palmer J.M."/>
            <person name="Drees K.P."/>
            <person name="Foster J.T."/>
            <person name="Lindner D.L."/>
        </authorList>
    </citation>
    <scope>NUCLEOTIDE SEQUENCE [LARGE SCALE GENOMIC DNA]</scope>
    <source>
        <strain evidence="4">20631-21</strain>
    </source>
</reference>
<dbReference type="SUPFAM" id="SSF55856">
    <property type="entry name" value="Cytochrome b5-like heme/steroid binding domain"/>
    <property type="match status" value="1"/>
</dbReference>
<protein>
    <recommendedName>
        <fullName evidence="3">Cytochrome b5 heme-binding domain-containing protein</fullName>
    </recommendedName>
</protein>
<dbReference type="Gene3D" id="3.10.120.10">
    <property type="entry name" value="Cytochrome b5-like heme/steroid binding domain"/>
    <property type="match status" value="1"/>
</dbReference>
<keyword evidence="2" id="KW-1133">Transmembrane helix</keyword>
<dbReference type="GO" id="GO:0012505">
    <property type="term" value="C:endomembrane system"/>
    <property type="evidence" value="ECO:0007669"/>
    <property type="project" value="TreeGrafter"/>
</dbReference>
<dbReference type="SMART" id="SM01117">
    <property type="entry name" value="Cyt-b5"/>
    <property type="match status" value="1"/>
</dbReference>
<dbReference type="PANTHER" id="PTHR10281">
    <property type="entry name" value="MEMBRANE-ASSOCIATED PROGESTERONE RECEPTOR COMPONENT-RELATED"/>
    <property type="match status" value="1"/>
</dbReference>
<dbReference type="GeneID" id="36285717"/>
<accession>A0A177AIN3</accession>
<dbReference type="PANTHER" id="PTHR10281:SF76">
    <property type="entry name" value="CALCUTTA CUP-RELATED"/>
    <property type="match status" value="1"/>
</dbReference>